<comment type="caution">
    <text evidence="4">The sequence shown here is derived from an EMBL/GenBank/DDBJ whole genome shotgun (WGS) entry which is preliminary data.</text>
</comment>
<dbReference type="AlphaFoldDB" id="A0A8X8AIE7"/>
<dbReference type="PANTHER" id="PTHR45708:SF49">
    <property type="entry name" value="ENDOCHITINASE"/>
    <property type="match status" value="1"/>
</dbReference>
<dbReference type="OrthoDB" id="6020543at2759"/>
<dbReference type="GO" id="GO:0004568">
    <property type="term" value="F:chitinase activity"/>
    <property type="evidence" value="ECO:0007669"/>
    <property type="project" value="TreeGrafter"/>
</dbReference>
<evidence type="ECO:0000313" key="4">
    <source>
        <dbReference type="EMBL" id="KAG6787367.1"/>
    </source>
</evidence>
<evidence type="ECO:0000256" key="2">
    <source>
        <dbReference type="ARBA" id="ARBA00023295"/>
    </source>
</evidence>
<accession>A0A8X8AIE7</accession>
<keyword evidence="3" id="KW-0732">Signal</keyword>
<evidence type="ECO:0000313" key="5">
    <source>
        <dbReference type="Proteomes" id="UP000886885"/>
    </source>
</evidence>
<feature type="chain" id="PRO_5036482579" evidence="3">
    <location>
        <begin position="24"/>
        <end position="201"/>
    </location>
</feature>
<dbReference type="GO" id="GO:0005576">
    <property type="term" value="C:extracellular region"/>
    <property type="evidence" value="ECO:0007669"/>
    <property type="project" value="TreeGrafter"/>
</dbReference>
<gene>
    <name evidence="4" type="ORF">POTOM_009006</name>
</gene>
<evidence type="ECO:0000256" key="1">
    <source>
        <dbReference type="ARBA" id="ARBA00022801"/>
    </source>
</evidence>
<organism evidence="4 5">
    <name type="scientific">Populus tomentosa</name>
    <name type="common">Chinese white poplar</name>
    <dbReference type="NCBI Taxonomy" id="118781"/>
    <lineage>
        <taxon>Eukaryota</taxon>
        <taxon>Viridiplantae</taxon>
        <taxon>Streptophyta</taxon>
        <taxon>Embryophyta</taxon>
        <taxon>Tracheophyta</taxon>
        <taxon>Spermatophyta</taxon>
        <taxon>Magnoliopsida</taxon>
        <taxon>eudicotyledons</taxon>
        <taxon>Gunneridae</taxon>
        <taxon>Pentapetalae</taxon>
        <taxon>rosids</taxon>
        <taxon>fabids</taxon>
        <taxon>Malpighiales</taxon>
        <taxon>Salicaceae</taxon>
        <taxon>Saliceae</taxon>
        <taxon>Populus</taxon>
    </lineage>
</organism>
<dbReference type="InterPro" id="IPR050542">
    <property type="entry name" value="Glycosyl_Hydrlase18_Chitinase"/>
</dbReference>
<reference evidence="4" key="1">
    <citation type="journal article" date="2020" name="bioRxiv">
        <title>Hybrid origin of Populus tomentosa Carr. identified through genome sequencing and phylogenomic analysis.</title>
        <authorList>
            <person name="An X."/>
            <person name="Gao K."/>
            <person name="Chen Z."/>
            <person name="Li J."/>
            <person name="Yang X."/>
            <person name="Yang X."/>
            <person name="Zhou J."/>
            <person name="Guo T."/>
            <person name="Zhao T."/>
            <person name="Huang S."/>
            <person name="Miao D."/>
            <person name="Khan W.U."/>
            <person name="Rao P."/>
            <person name="Ye M."/>
            <person name="Lei B."/>
            <person name="Liao W."/>
            <person name="Wang J."/>
            <person name="Ji L."/>
            <person name="Li Y."/>
            <person name="Guo B."/>
            <person name="Mustafa N.S."/>
            <person name="Li S."/>
            <person name="Yun Q."/>
            <person name="Keller S.R."/>
            <person name="Mao J."/>
            <person name="Zhang R."/>
            <person name="Strauss S.H."/>
        </authorList>
    </citation>
    <scope>NUCLEOTIDE SEQUENCE</scope>
    <source>
        <strain evidence="4">GM15</strain>
        <tissue evidence="4">Leaf</tissue>
    </source>
</reference>
<keyword evidence="2" id="KW-0326">Glycosidase</keyword>
<dbReference type="Proteomes" id="UP000886885">
    <property type="component" value="Chromosome 2A"/>
</dbReference>
<proteinExistence type="predicted"/>
<protein>
    <submittedName>
        <fullName evidence="4">Uncharacterized protein</fullName>
    </submittedName>
</protein>
<feature type="signal peptide" evidence="3">
    <location>
        <begin position="1"/>
        <end position="23"/>
    </location>
</feature>
<keyword evidence="1" id="KW-0378">Hydrolase</keyword>
<keyword evidence="5" id="KW-1185">Reference proteome</keyword>
<evidence type="ECO:0000256" key="3">
    <source>
        <dbReference type="SAM" id="SignalP"/>
    </source>
</evidence>
<dbReference type="EMBL" id="JAAWWB010000003">
    <property type="protein sequence ID" value="KAG6787367.1"/>
    <property type="molecule type" value="Genomic_DNA"/>
</dbReference>
<sequence length="201" mass="20741">MAFKLSISLALLAILVLVVGSEAGGIVVCWGQNGNKGTLAETCATGNYDYVILAFIPTFGNAKGIEVMLSIGGGAGSFYLTSKEDAKQVATYLGGHSSSRPLGPAVLDAIEFLSAYSKQGKRVHLTAAPQCPFPDSIPAQKIFPGLPAAPGAAGSGFVPVADLTSRVLPAIKGSAKYGGVLLWSKHYDDQTGYSKSIKSCV</sequence>
<dbReference type="PANTHER" id="PTHR45708">
    <property type="entry name" value="ENDOCHITINASE"/>
    <property type="match status" value="1"/>
</dbReference>
<name>A0A8X8AIE7_POPTO</name>